<comment type="subcellular location">
    <subcellularLocation>
        <location evidence="1">Membrane</location>
        <topology evidence="1">Multi-pass membrane protein</topology>
    </subcellularLocation>
</comment>
<evidence type="ECO:0000313" key="7">
    <source>
        <dbReference type="EMBL" id="KID41072.1"/>
    </source>
</evidence>
<dbReference type="OrthoDB" id="9772136at2"/>
<evidence type="ECO:0000256" key="2">
    <source>
        <dbReference type="ARBA" id="ARBA00009773"/>
    </source>
</evidence>
<dbReference type="GO" id="GO:0016020">
    <property type="term" value="C:membrane"/>
    <property type="evidence" value="ECO:0007669"/>
    <property type="project" value="UniProtKB-SubCell"/>
</dbReference>
<dbReference type="Proteomes" id="UP000031397">
    <property type="component" value="Unassembled WGS sequence"/>
</dbReference>
<feature type="transmembrane region" description="Helical" evidence="6">
    <location>
        <begin position="301"/>
        <end position="331"/>
    </location>
</feature>
<dbReference type="Pfam" id="PF01594">
    <property type="entry name" value="AI-2E_transport"/>
    <property type="match status" value="1"/>
</dbReference>
<feature type="transmembrane region" description="Helical" evidence="6">
    <location>
        <begin position="201"/>
        <end position="225"/>
    </location>
</feature>
<name>A0A0C1PK23_9LACO</name>
<feature type="transmembrane region" description="Helical" evidence="6">
    <location>
        <begin position="269"/>
        <end position="289"/>
    </location>
</feature>
<dbReference type="PANTHER" id="PTHR21716:SF62">
    <property type="entry name" value="TRANSPORT PROTEIN YDBI-RELATED"/>
    <property type="match status" value="1"/>
</dbReference>
<evidence type="ECO:0000256" key="3">
    <source>
        <dbReference type="ARBA" id="ARBA00022692"/>
    </source>
</evidence>
<comment type="similarity">
    <text evidence="2">Belongs to the autoinducer-2 exporter (AI-2E) (TC 2.A.86) family.</text>
</comment>
<dbReference type="PANTHER" id="PTHR21716">
    <property type="entry name" value="TRANSMEMBRANE PROTEIN"/>
    <property type="match status" value="1"/>
</dbReference>
<evidence type="ECO:0000256" key="5">
    <source>
        <dbReference type="ARBA" id="ARBA00023136"/>
    </source>
</evidence>
<keyword evidence="8" id="KW-1185">Reference proteome</keyword>
<feature type="transmembrane region" description="Helical" evidence="6">
    <location>
        <begin position="20"/>
        <end position="51"/>
    </location>
</feature>
<protein>
    <submittedName>
        <fullName evidence="7">Putative permease</fullName>
    </submittedName>
</protein>
<evidence type="ECO:0000313" key="8">
    <source>
        <dbReference type="Proteomes" id="UP000031397"/>
    </source>
</evidence>
<keyword evidence="3 6" id="KW-0812">Transmembrane</keyword>
<gene>
    <name evidence="7" type="ORF">LfDm3_1218</name>
</gene>
<keyword evidence="4 6" id="KW-1133">Transmembrane helix</keyword>
<dbReference type="GeneID" id="74913880"/>
<sequence>MDNITNWWQKFLNNTKLRRATVLLLIILVLYLCRSMMTTILLTFIFTLLITKLVLWIRARIKIPIPILVIVIYLLIIGAIILVSVLYLPKVAEQGVETTKTLITFYESPHSIKNPQVRASVLWLLKNFNVPNQIKSSMNLIFSYITSIGTTGIAMFMSLLLSFFFTLELKQVKRFSKKFLTSTFGWFFSDILYFAKTFVKTFGVVIEAQFFIAICNTTITTICLWIMQIPQLLILAVMIFFLSLIPVAGVIISLIPLTLVGYTVGGFRYVIYIFIIIMLVHLLEAYVLNPKFMSAKTELPIFFTFVVLLVGEHIFGTWGLIVSVPIFTFLLDVLGVQNVDDVGKNKKPGWISKLMKKCFK</sequence>
<feature type="transmembrane region" description="Helical" evidence="6">
    <location>
        <begin position="63"/>
        <end position="88"/>
    </location>
</feature>
<feature type="transmembrane region" description="Helical" evidence="6">
    <location>
        <begin position="232"/>
        <end position="257"/>
    </location>
</feature>
<dbReference type="RefSeq" id="WP_039145011.1">
    <property type="nucleotide sequence ID" value="NZ_JOJZ01000024.1"/>
</dbReference>
<evidence type="ECO:0000256" key="4">
    <source>
        <dbReference type="ARBA" id="ARBA00022989"/>
    </source>
</evidence>
<dbReference type="PATRIC" id="fig|1614.7.peg.1157"/>
<accession>A0A0C1PK23</accession>
<reference evidence="7 8" key="1">
    <citation type="submission" date="2014-06" db="EMBL/GenBank/DDBJ databases">
        <title>Functional and comparative genomic analyses of the Drosophila gut microbiota identify candidate symbiosis factors.</title>
        <authorList>
            <person name="Newell P.D."/>
            <person name="Chaston J.M."/>
            <person name="Douglas A.E."/>
        </authorList>
    </citation>
    <scope>NUCLEOTIDE SEQUENCE [LARGE SCALE GENOMIC DNA]</scope>
    <source>
        <strain evidence="7 8">DmCS_002</strain>
    </source>
</reference>
<proteinExistence type="inferred from homology"/>
<evidence type="ECO:0000256" key="6">
    <source>
        <dbReference type="SAM" id="Phobius"/>
    </source>
</evidence>
<dbReference type="AlphaFoldDB" id="A0A0C1PK23"/>
<comment type="caution">
    <text evidence="7">The sequence shown here is derived from an EMBL/GenBank/DDBJ whole genome shotgun (WGS) entry which is preliminary data.</text>
</comment>
<feature type="transmembrane region" description="Helical" evidence="6">
    <location>
        <begin position="141"/>
        <end position="167"/>
    </location>
</feature>
<dbReference type="GO" id="GO:0055085">
    <property type="term" value="P:transmembrane transport"/>
    <property type="evidence" value="ECO:0007669"/>
    <property type="project" value="TreeGrafter"/>
</dbReference>
<organism evidence="7 8">
    <name type="scientific">Fructilactobacillus fructivorans</name>
    <dbReference type="NCBI Taxonomy" id="1614"/>
    <lineage>
        <taxon>Bacteria</taxon>
        <taxon>Bacillati</taxon>
        <taxon>Bacillota</taxon>
        <taxon>Bacilli</taxon>
        <taxon>Lactobacillales</taxon>
        <taxon>Lactobacillaceae</taxon>
        <taxon>Fructilactobacillus</taxon>
    </lineage>
</organism>
<keyword evidence="5 6" id="KW-0472">Membrane</keyword>
<dbReference type="InterPro" id="IPR002549">
    <property type="entry name" value="AI-2E-like"/>
</dbReference>
<evidence type="ECO:0000256" key="1">
    <source>
        <dbReference type="ARBA" id="ARBA00004141"/>
    </source>
</evidence>
<dbReference type="EMBL" id="JOJZ01000024">
    <property type="protein sequence ID" value="KID41072.1"/>
    <property type="molecule type" value="Genomic_DNA"/>
</dbReference>